<organism evidence="2 3">
    <name type="scientific">Vibrio genomosp. F6 str. FF-238</name>
    <dbReference type="NCBI Taxonomy" id="1191298"/>
    <lineage>
        <taxon>Bacteria</taxon>
        <taxon>Pseudomonadati</taxon>
        <taxon>Pseudomonadota</taxon>
        <taxon>Gammaproteobacteria</taxon>
        <taxon>Vibrionales</taxon>
        <taxon>Vibrionaceae</taxon>
        <taxon>Vibrio</taxon>
    </lineage>
</organism>
<dbReference type="EMBL" id="AJYW02000295">
    <property type="protein sequence ID" value="OEE71288.1"/>
    <property type="molecule type" value="Genomic_DNA"/>
</dbReference>
<evidence type="ECO:0000256" key="1">
    <source>
        <dbReference type="ARBA" id="ARBA00010169"/>
    </source>
</evidence>
<dbReference type="RefSeq" id="WP_017051242.1">
    <property type="nucleotide sequence ID" value="NZ_AJYW02000295.1"/>
</dbReference>
<comment type="similarity">
    <text evidence="1">Belongs to the CutA family.</text>
</comment>
<evidence type="ECO:0000313" key="2">
    <source>
        <dbReference type="EMBL" id="OEE71288.1"/>
    </source>
</evidence>
<reference evidence="2 3" key="1">
    <citation type="journal article" date="2012" name="Science">
        <title>Ecological populations of bacteria act as socially cohesive units of antibiotic production and resistance.</title>
        <authorList>
            <person name="Cordero O.X."/>
            <person name="Wildschutte H."/>
            <person name="Kirkup B."/>
            <person name="Proehl S."/>
            <person name="Ngo L."/>
            <person name="Hussain F."/>
            <person name="Le Roux F."/>
            <person name="Mincer T."/>
            <person name="Polz M.F."/>
        </authorList>
    </citation>
    <scope>NUCLEOTIDE SEQUENCE [LARGE SCALE GENOMIC DNA]</scope>
    <source>
        <strain evidence="2 3">FF-238</strain>
    </source>
</reference>
<dbReference type="InterPro" id="IPR011322">
    <property type="entry name" value="N-reg_PII-like_a/b"/>
</dbReference>
<protein>
    <submittedName>
        <fullName evidence="2">Cytochrome C biogenesis protein</fullName>
    </submittedName>
</protein>
<gene>
    <name evidence="2" type="ORF">A130_08115</name>
</gene>
<dbReference type="InterPro" id="IPR015867">
    <property type="entry name" value="N-reg_PII/ATP_PRibTrfase_C"/>
</dbReference>
<proteinExistence type="inferred from homology"/>
<dbReference type="PANTHER" id="PTHR23419">
    <property type="entry name" value="DIVALENT CATION TOLERANCE CUTA-RELATED"/>
    <property type="match status" value="1"/>
</dbReference>
<dbReference type="Gene3D" id="3.30.70.120">
    <property type="match status" value="1"/>
</dbReference>
<dbReference type="PANTHER" id="PTHR23419:SF8">
    <property type="entry name" value="FI09726P"/>
    <property type="match status" value="1"/>
</dbReference>
<dbReference type="GO" id="GO:0005507">
    <property type="term" value="F:copper ion binding"/>
    <property type="evidence" value="ECO:0007669"/>
    <property type="project" value="TreeGrafter"/>
</dbReference>
<dbReference type="Pfam" id="PF03091">
    <property type="entry name" value="CutA1"/>
    <property type="match status" value="1"/>
</dbReference>
<dbReference type="Proteomes" id="UP000094165">
    <property type="component" value="Unassembled WGS sequence"/>
</dbReference>
<dbReference type="AlphaFoldDB" id="A0A1E5CN08"/>
<dbReference type="InterPro" id="IPR004323">
    <property type="entry name" value="Ion_tolerance_CutA"/>
</dbReference>
<dbReference type="GO" id="GO:0010038">
    <property type="term" value="P:response to metal ion"/>
    <property type="evidence" value="ECO:0007669"/>
    <property type="project" value="InterPro"/>
</dbReference>
<name>A0A1E5CN08_9VIBR</name>
<accession>A0A1E5CN08</accession>
<comment type="caution">
    <text evidence="2">The sequence shown here is derived from an EMBL/GenBank/DDBJ whole genome shotgun (WGS) entry which is preliminary data.</text>
</comment>
<keyword evidence="3" id="KW-1185">Reference proteome</keyword>
<sequence length="106" mass="11988">MNAQEFCIVLTTTNQEAETNQIIDSLLSHQLAACVQTMPIQSHYVWQGEVCSDNETLLIIKTKASLYKQVESMINDLHNYDVPQVVQVSIENGSNPYLAWLDETTK</sequence>
<dbReference type="SUPFAM" id="SSF54913">
    <property type="entry name" value="GlnB-like"/>
    <property type="match status" value="1"/>
</dbReference>
<evidence type="ECO:0000313" key="3">
    <source>
        <dbReference type="Proteomes" id="UP000094165"/>
    </source>
</evidence>